<evidence type="ECO:0000256" key="1">
    <source>
        <dbReference type="SAM" id="MobiDB-lite"/>
    </source>
</evidence>
<evidence type="ECO:0000313" key="2">
    <source>
        <dbReference type="EMBL" id="THV06942.1"/>
    </source>
</evidence>
<dbReference type="Proteomes" id="UP000297245">
    <property type="component" value="Unassembled WGS sequence"/>
</dbReference>
<accession>A0A4S8MV42</accession>
<proteinExistence type="predicted"/>
<feature type="region of interest" description="Disordered" evidence="1">
    <location>
        <begin position="1"/>
        <end position="20"/>
    </location>
</feature>
<organism evidence="2 3">
    <name type="scientific">Dendrothele bispora (strain CBS 962.96)</name>
    <dbReference type="NCBI Taxonomy" id="1314807"/>
    <lineage>
        <taxon>Eukaryota</taxon>
        <taxon>Fungi</taxon>
        <taxon>Dikarya</taxon>
        <taxon>Basidiomycota</taxon>
        <taxon>Agaricomycotina</taxon>
        <taxon>Agaricomycetes</taxon>
        <taxon>Agaricomycetidae</taxon>
        <taxon>Agaricales</taxon>
        <taxon>Agaricales incertae sedis</taxon>
        <taxon>Dendrothele</taxon>
    </lineage>
</organism>
<feature type="compositionally biased region" description="Low complexity" evidence="1">
    <location>
        <begin position="179"/>
        <end position="194"/>
    </location>
</feature>
<feature type="region of interest" description="Disordered" evidence="1">
    <location>
        <begin position="32"/>
        <end position="82"/>
    </location>
</feature>
<name>A0A4S8MV42_DENBC</name>
<gene>
    <name evidence="2" type="ORF">K435DRAFT_417410</name>
</gene>
<feature type="region of interest" description="Disordered" evidence="1">
    <location>
        <begin position="292"/>
        <end position="316"/>
    </location>
</feature>
<feature type="compositionally biased region" description="Basic residues" evidence="1">
    <location>
        <begin position="63"/>
        <end position="72"/>
    </location>
</feature>
<feature type="compositionally biased region" description="Polar residues" evidence="1">
    <location>
        <begin position="169"/>
        <end position="178"/>
    </location>
</feature>
<keyword evidence="3" id="KW-1185">Reference proteome</keyword>
<feature type="compositionally biased region" description="Polar residues" evidence="1">
    <location>
        <begin position="129"/>
        <end position="161"/>
    </location>
</feature>
<feature type="compositionally biased region" description="Polar residues" evidence="1">
    <location>
        <begin position="46"/>
        <end position="56"/>
    </location>
</feature>
<sequence>MPEFVQGAGGNLYRVPSPTPRFTRHRCKAVGRQRSKRFEEPFVPPLQQSESFTRTQWNDDPKKRRQRSRRFRPPNCRSLPSREKCCSKTVSSTCECECHHRHRDHDRDHERVPGEDSAIADRHLEFQASGSSSMTFPHTSEAFSNSPVDSTGLLQSSSESPLSVAHPIGTTTRLSTGVPSSDSASSPVSLPSSELSLPQCAKLGSNPKSLLSVESVTPLPDSVVVPPSLDTTLPSPPVALPSEVASSTTPCTTTAGGKLLLLDTQVSIVSESVPHPVTIAIVSLLLSHSETSASDSSSTNLPSGVSSTPSTTSTPTAGAGELLFLDTQVSVRSESVPYPSTVAVIVLLFSPSKTPASGSSGGFAQ</sequence>
<dbReference type="AlphaFoldDB" id="A0A4S8MV42"/>
<protein>
    <submittedName>
        <fullName evidence="2">Uncharacterized protein</fullName>
    </submittedName>
</protein>
<reference evidence="2 3" key="1">
    <citation type="journal article" date="2019" name="Nat. Ecol. Evol.">
        <title>Megaphylogeny resolves global patterns of mushroom evolution.</title>
        <authorList>
            <person name="Varga T."/>
            <person name="Krizsan K."/>
            <person name="Foldi C."/>
            <person name="Dima B."/>
            <person name="Sanchez-Garcia M."/>
            <person name="Sanchez-Ramirez S."/>
            <person name="Szollosi G.J."/>
            <person name="Szarkandi J.G."/>
            <person name="Papp V."/>
            <person name="Albert L."/>
            <person name="Andreopoulos W."/>
            <person name="Angelini C."/>
            <person name="Antonin V."/>
            <person name="Barry K.W."/>
            <person name="Bougher N.L."/>
            <person name="Buchanan P."/>
            <person name="Buyck B."/>
            <person name="Bense V."/>
            <person name="Catcheside P."/>
            <person name="Chovatia M."/>
            <person name="Cooper J."/>
            <person name="Damon W."/>
            <person name="Desjardin D."/>
            <person name="Finy P."/>
            <person name="Geml J."/>
            <person name="Haridas S."/>
            <person name="Hughes K."/>
            <person name="Justo A."/>
            <person name="Karasinski D."/>
            <person name="Kautmanova I."/>
            <person name="Kiss B."/>
            <person name="Kocsube S."/>
            <person name="Kotiranta H."/>
            <person name="LaButti K.M."/>
            <person name="Lechner B.E."/>
            <person name="Liimatainen K."/>
            <person name="Lipzen A."/>
            <person name="Lukacs Z."/>
            <person name="Mihaltcheva S."/>
            <person name="Morgado L.N."/>
            <person name="Niskanen T."/>
            <person name="Noordeloos M.E."/>
            <person name="Ohm R.A."/>
            <person name="Ortiz-Santana B."/>
            <person name="Ovrebo C."/>
            <person name="Racz N."/>
            <person name="Riley R."/>
            <person name="Savchenko A."/>
            <person name="Shiryaev A."/>
            <person name="Soop K."/>
            <person name="Spirin V."/>
            <person name="Szebenyi C."/>
            <person name="Tomsovsky M."/>
            <person name="Tulloss R.E."/>
            <person name="Uehling J."/>
            <person name="Grigoriev I.V."/>
            <person name="Vagvolgyi C."/>
            <person name="Papp T."/>
            <person name="Martin F.M."/>
            <person name="Miettinen O."/>
            <person name="Hibbett D.S."/>
            <person name="Nagy L.G."/>
        </authorList>
    </citation>
    <scope>NUCLEOTIDE SEQUENCE [LARGE SCALE GENOMIC DNA]</scope>
    <source>
        <strain evidence="2 3">CBS 962.96</strain>
    </source>
</reference>
<dbReference type="EMBL" id="ML179040">
    <property type="protein sequence ID" value="THV06942.1"/>
    <property type="molecule type" value="Genomic_DNA"/>
</dbReference>
<feature type="region of interest" description="Disordered" evidence="1">
    <location>
        <begin position="129"/>
        <end position="194"/>
    </location>
</feature>
<evidence type="ECO:0000313" key="3">
    <source>
        <dbReference type="Proteomes" id="UP000297245"/>
    </source>
</evidence>